<feature type="compositionally biased region" description="Low complexity" evidence="2">
    <location>
        <begin position="694"/>
        <end position="705"/>
    </location>
</feature>
<reference evidence="3 4" key="1">
    <citation type="journal article" date="2016" name="Mol. Biol. Evol.">
        <title>Genome-Wide Survey of Gut Fungi (Harpellales) Reveals the First Horizontally Transferred Ubiquitin Gene from a Mosquito Host.</title>
        <authorList>
            <person name="Wang Y."/>
            <person name="White M.M."/>
            <person name="Kvist S."/>
            <person name="Moncalvo J.M."/>
        </authorList>
    </citation>
    <scope>NUCLEOTIDE SEQUENCE [LARGE SCALE GENOMIC DNA]</scope>
    <source>
        <strain evidence="3 4">ALG-7-W6</strain>
    </source>
</reference>
<keyword evidence="1" id="KW-0175">Coiled coil</keyword>
<dbReference type="EMBL" id="LSSL01006500">
    <property type="protein sequence ID" value="OLY78405.1"/>
    <property type="molecule type" value="Genomic_DNA"/>
</dbReference>
<evidence type="ECO:0000313" key="3">
    <source>
        <dbReference type="EMBL" id="OLY78405.1"/>
    </source>
</evidence>
<dbReference type="GO" id="GO:0046982">
    <property type="term" value="F:protein heterodimerization activity"/>
    <property type="evidence" value="ECO:0007669"/>
    <property type="project" value="InterPro"/>
</dbReference>
<name>A0A1R0GND7_9FUNG</name>
<accession>A0A1R0GND7</accession>
<organism evidence="3 4">
    <name type="scientific">Smittium mucronatum</name>
    <dbReference type="NCBI Taxonomy" id="133383"/>
    <lineage>
        <taxon>Eukaryota</taxon>
        <taxon>Fungi</taxon>
        <taxon>Fungi incertae sedis</taxon>
        <taxon>Zoopagomycota</taxon>
        <taxon>Kickxellomycotina</taxon>
        <taxon>Harpellomycetes</taxon>
        <taxon>Harpellales</taxon>
        <taxon>Legeriomycetaceae</taxon>
        <taxon>Smittium</taxon>
    </lineage>
</organism>
<feature type="coiled-coil region" evidence="1">
    <location>
        <begin position="399"/>
        <end position="446"/>
    </location>
</feature>
<proteinExistence type="predicted"/>
<gene>
    <name evidence="3" type="ORF">AYI68_g7547</name>
</gene>
<sequence length="715" mass="80801">MSLTDPVKKSANDTLSEPAPSLRSPWALEAMQAAVASVLIENTSFDTIQRQPLFTLAELSSRYLKQLCSSLKLSSEQNNRLLLAPADLFVLSDLNLVNFSSLQSWTKTILPTQSDPQKENLRIQLSHINPTALTSYSVFFPTDLPLFEDIDDSENSTEYSSDFFQEQCEGIEFLQSKNWWFNKLRKTIIKSDTSFNVPKLLEIELSSKTTTIQDLPNSIELKDDFNLEKDFNLMENAVLIQKDSLKDAVGYEVLMGQSEDFEITSKNSDLTTENSSAGTNLVEYFSKGDIKMDIESAENSESLSDKGDEVITLEDMMAHLGSPIETEYALTEKDSVVQIEENVKLSFEIQSFEHLSTSDASMNLIKSSEISSDTKLTESDYRINSSCTIEKKIHTIKTEAEELKNKDIYENTKNEAKENRDMHESIKNKVKENEDIQESIKNQAKENKDKLVEPAEDRDETQNFMHPTCSFEELGISLLDLQFDSYPKRVQNDNIPQQSIFEEHIQDRDEIFDRKRKSTDSSAEFVTSKPISISHEKYSKQEVGQLLKELAIQLSRLDEAVEDRKEKSALGSELDDKILAQLVNVTLDDLPLPPSSLYVYNKTQSCNVVDKISEYWIEGTFNRSQYMSLLQSNDIPIEGTKESDSKNVETIIPLEELSHKLVRSPYAGGVRQDGVQMLYERICTSIESIIGASNNGSSSRAGSIAKTHSEITSLK</sequence>
<dbReference type="Gene3D" id="1.10.20.10">
    <property type="entry name" value="Histone, subunit A"/>
    <property type="match status" value="1"/>
</dbReference>
<feature type="region of interest" description="Disordered" evidence="2">
    <location>
        <begin position="694"/>
        <end position="715"/>
    </location>
</feature>
<keyword evidence="4" id="KW-1185">Reference proteome</keyword>
<dbReference type="OrthoDB" id="5561920at2759"/>
<dbReference type="Proteomes" id="UP000187455">
    <property type="component" value="Unassembled WGS sequence"/>
</dbReference>
<evidence type="ECO:0008006" key="5">
    <source>
        <dbReference type="Google" id="ProtNLM"/>
    </source>
</evidence>
<evidence type="ECO:0000256" key="1">
    <source>
        <dbReference type="SAM" id="Coils"/>
    </source>
</evidence>
<dbReference type="AlphaFoldDB" id="A0A1R0GND7"/>
<dbReference type="InterPro" id="IPR009072">
    <property type="entry name" value="Histone-fold"/>
</dbReference>
<evidence type="ECO:0000256" key="2">
    <source>
        <dbReference type="SAM" id="MobiDB-lite"/>
    </source>
</evidence>
<evidence type="ECO:0000313" key="4">
    <source>
        <dbReference type="Proteomes" id="UP000187455"/>
    </source>
</evidence>
<comment type="caution">
    <text evidence="3">The sequence shown here is derived from an EMBL/GenBank/DDBJ whole genome shotgun (WGS) entry which is preliminary data.</text>
</comment>
<protein>
    <recommendedName>
        <fullName evidence="5">Bromodomain associated domain-containing protein</fullName>
    </recommendedName>
</protein>